<organism evidence="3 4">
    <name type="scientific">Toxocara canis</name>
    <name type="common">Canine roundworm</name>
    <dbReference type="NCBI Taxonomy" id="6265"/>
    <lineage>
        <taxon>Eukaryota</taxon>
        <taxon>Metazoa</taxon>
        <taxon>Ecdysozoa</taxon>
        <taxon>Nematoda</taxon>
        <taxon>Chromadorea</taxon>
        <taxon>Rhabditida</taxon>
        <taxon>Spirurina</taxon>
        <taxon>Ascaridomorpha</taxon>
        <taxon>Ascaridoidea</taxon>
        <taxon>Toxocaridae</taxon>
        <taxon>Toxocara</taxon>
    </lineage>
</organism>
<sequence length="136" mass="15222">MELKPRPVFSKLAFDCDDTALPIVWVNGQRMQHIYRRLGVGELKPDSSKESSQGWSQSQFSLEDRAGAEAEPVSIKVKQESKLKLCYLESGFARTNLQKPHITLTHIDALSNSNEANVIRHVASSLWSALLIIGFI</sequence>
<name>A0A183VD75_TOXCA</name>
<evidence type="ECO:0000256" key="1">
    <source>
        <dbReference type="SAM" id="MobiDB-lite"/>
    </source>
</evidence>
<evidence type="ECO:0000313" key="4">
    <source>
        <dbReference type="WBParaSite" id="TCNE_0001869901-mRNA-1"/>
    </source>
</evidence>
<evidence type="ECO:0000313" key="2">
    <source>
        <dbReference type="EMBL" id="VDM50016.1"/>
    </source>
</evidence>
<proteinExistence type="predicted"/>
<reference evidence="2 3" key="2">
    <citation type="submission" date="2018-11" db="EMBL/GenBank/DDBJ databases">
        <authorList>
            <consortium name="Pathogen Informatics"/>
        </authorList>
    </citation>
    <scope>NUCLEOTIDE SEQUENCE [LARGE SCALE GENOMIC DNA]</scope>
</reference>
<protein>
    <submittedName>
        <fullName evidence="4">Thioredoxin-like_fold domain-containing protein</fullName>
    </submittedName>
</protein>
<feature type="region of interest" description="Disordered" evidence="1">
    <location>
        <begin position="43"/>
        <end position="67"/>
    </location>
</feature>
<dbReference type="WBParaSite" id="TCNE_0001869901-mRNA-1">
    <property type="protein sequence ID" value="TCNE_0001869901-mRNA-1"/>
    <property type="gene ID" value="TCNE_0001869901"/>
</dbReference>
<evidence type="ECO:0000313" key="3">
    <source>
        <dbReference type="Proteomes" id="UP000050794"/>
    </source>
</evidence>
<dbReference type="Proteomes" id="UP000050794">
    <property type="component" value="Unassembled WGS sequence"/>
</dbReference>
<feature type="compositionally biased region" description="Low complexity" evidence="1">
    <location>
        <begin position="50"/>
        <end position="59"/>
    </location>
</feature>
<dbReference type="EMBL" id="UYWY01025838">
    <property type="protein sequence ID" value="VDM50016.1"/>
    <property type="molecule type" value="Genomic_DNA"/>
</dbReference>
<reference evidence="4" key="1">
    <citation type="submission" date="2016-06" db="UniProtKB">
        <authorList>
            <consortium name="WormBaseParasite"/>
        </authorList>
    </citation>
    <scope>IDENTIFICATION</scope>
</reference>
<accession>A0A183VD75</accession>
<keyword evidence="3" id="KW-1185">Reference proteome</keyword>
<dbReference type="AlphaFoldDB" id="A0A183VD75"/>
<gene>
    <name evidence="2" type="ORF">TCNE_LOCUS18695</name>
</gene>